<protein>
    <submittedName>
        <fullName evidence="5">NAD(P)H-dependent flavin oxidoreductase YrpB, nitropropane dioxygenase family</fullName>
    </submittedName>
</protein>
<dbReference type="InterPro" id="IPR013785">
    <property type="entry name" value="Aldolase_TIM"/>
</dbReference>
<dbReference type="RefSeq" id="WP_092265466.1">
    <property type="nucleotide sequence ID" value="NZ_FNZA01000020.1"/>
</dbReference>
<evidence type="ECO:0000256" key="3">
    <source>
        <dbReference type="ARBA" id="ARBA00023002"/>
    </source>
</evidence>
<feature type="compositionally biased region" description="Polar residues" evidence="4">
    <location>
        <begin position="1"/>
        <end position="20"/>
    </location>
</feature>
<dbReference type="STRING" id="856736.SAMN04488058_1207"/>
<keyword evidence="6" id="KW-1185">Reference proteome</keyword>
<dbReference type="Proteomes" id="UP000199223">
    <property type="component" value="Unassembled WGS sequence"/>
</dbReference>
<gene>
    <name evidence="5" type="ORF">SAMN04488058_1207</name>
</gene>
<dbReference type="OrthoDB" id="9778912at2"/>
<evidence type="ECO:0000256" key="4">
    <source>
        <dbReference type="SAM" id="MobiDB-lite"/>
    </source>
</evidence>
<evidence type="ECO:0000256" key="2">
    <source>
        <dbReference type="ARBA" id="ARBA00022643"/>
    </source>
</evidence>
<keyword evidence="3" id="KW-0560">Oxidoreductase</keyword>
<dbReference type="CDD" id="cd04730">
    <property type="entry name" value="NPD_like"/>
    <property type="match status" value="1"/>
</dbReference>
<dbReference type="EMBL" id="FNZA01000020">
    <property type="protein sequence ID" value="SEJ81031.1"/>
    <property type="molecule type" value="Genomic_DNA"/>
</dbReference>
<sequence>MTHITQQNALNPAASSTHQTKPPRIIQGGMGVAVSDWRLARAVSLTGELGVVSGTGIDNVLVRRLQDGDPEGHVRRALAAYPLQDKAQEFVTKYFIEGGKPADKPYARVPLPTHRSHRLAWELSIAGGFVEVWLAREGHDFPVGLNLLTKLELMTMPALYGAMLAGVDTVIMGAGIPREVPLALDNLAAGRPGTFRLSVKGDPQGETPLVTLDPAAYGFAGTTTARPRFYPIITSHVLAGVLTKKAGGSIEGFVIEGPTAGGHNAPPRGKYAYDEIGQPVYGERDVCDLSEMRKIGLPFWLAGGYGSPEGLREALAEGAAGVQVGTLFAYSKEAGIRDDLQAEVLERVREGNLAVYTDPLASPTGFPFKVVQLPETLSNPEVYAARTRICDIGYLREAYWETDPGKEGKVGWRCPAEPVDTYVAKGGKLEDTVGRKCLCNALMADAGMPQLQKGGELEKSLLTSGDGLVELSRWKPGYTAADAVAYLRGELVGSDAGTAQPAEAALG</sequence>
<accession>A0A1H7BU89</accession>
<dbReference type="AlphaFoldDB" id="A0A1H7BU89"/>
<name>A0A1H7BU89_9DEIO</name>
<evidence type="ECO:0000313" key="6">
    <source>
        <dbReference type="Proteomes" id="UP000199223"/>
    </source>
</evidence>
<dbReference type="PANTHER" id="PTHR32332:SF33">
    <property type="entry name" value="NITRONATE MONOOXYGENASE DOMAIN-CONTAINING PROTEIN"/>
    <property type="match status" value="1"/>
</dbReference>
<dbReference type="GO" id="GO:0018580">
    <property type="term" value="F:nitronate monooxygenase activity"/>
    <property type="evidence" value="ECO:0007669"/>
    <property type="project" value="InterPro"/>
</dbReference>
<evidence type="ECO:0000313" key="5">
    <source>
        <dbReference type="EMBL" id="SEJ81031.1"/>
    </source>
</evidence>
<dbReference type="SUPFAM" id="SSF51412">
    <property type="entry name" value="Inosine monophosphate dehydrogenase (IMPDH)"/>
    <property type="match status" value="1"/>
</dbReference>
<dbReference type="Gene3D" id="3.20.20.70">
    <property type="entry name" value="Aldolase class I"/>
    <property type="match status" value="1"/>
</dbReference>
<keyword evidence="5" id="KW-0223">Dioxygenase</keyword>
<dbReference type="GO" id="GO:0051213">
    <property type="term" value="F:dioxygenase activity"/>
    <property type="evidence" value="ECO:0007669"/>
    <property type="project" value="UniProtKB-KW"/>
</dbReference>
<keyword evidence="1" id="KW-0285">Flavoprotein</keyword>
<dbReference type="InterPro" id="IPR004136">
    <property type="entry name" value="NMO"/>
</dbReference>
<keyword evidence="2" id="KW-0288">FMN</keyword>
<feature type="region of interest" description="Disordered" evidence="4">
    <location>
        <begin position="1"/>
        <end position="25"/>
    </location>
</feature>
<proteinExistence type="predicted"/>
<dbReference type="Pfam" id="PF03060">
    <property type="entry name" value="NMO"/>
    <property type="match status" value="1"/>
</dbReference>
<reference evidence="6" key="1">
    <citation type="submission" date="2016-10" db="EMBL/GenBank/DDBJ databases">
        <authorList>
            <person name="Varghese N."/>
            <person name="Submissions S."/>
        </authorList>
    </citation>
    <scope>NUCLEOTIDE SEQUENCE [LARGE SCALE GENOMIC DNA]</scope>
    <source>
        <strain evidence="6">CGMCC 1.10218</strain>
    </source>
</reference>
<evidence type="ECO:0000256" key="1">
    <source>
        <dbReference type="ARBA" id="ARBA00022630"/>
    </source>
</evidence>
<dbReference type="PANTHER" id="PTHR32332">
    <property type="entry name" value="2-NITROPROPANE DIOXYGENASE"/>
    <property type="match status" value="1"/>
</dbReference>
<organism evidence="5 6">
    <name type="scientific">Deinococcus reticulitermitis</name>
    <dbReference type="NCBI Taxonomy" id="856736"/>
    <lineage>
        <taxon>Bacteria</taxon>
        <taxon>Thermotogati</taxon>
        <taxon>Deinococcota</taxon>
        <taxon>Deinococci</taxon>
        <taxon>Deinococcales</taxon>
        <taxon>Deinococcaceae</taxon>
        <taxon>Deinococcus</taxon>
    </lineage>
</organism>